<dbReference type="InterPro" id="IPR001845">
    <property type="entry name" value="HTH_ArsR_DNA-bd_dom"/>
</dbReference>
<dbReference type="InterPro" id="IPR011991">
    <property type="entry name" value="ArsR-like_HTH"/>
</dbReference>
<name>A0ABU5DZQ2_9PROT</name>
<feature type="domain" description="HTH arsR-type" evidence="1">
    <location>
        <begin position="1"/>
        <end position="94"/>
    </location>
</feature>
<dbReference type="Proteomes" id="UP001271769">
    <property type="component" value="Unassembled WGS sequence"/>
</dbReference>
<accession>A0ABU5DZQ2</accession>
<reference evidence="2 3" key="1">
    <citation type="journal article" date="2013" name="Antonie Van Leeuwenhoek">
        <title>Dongia rigui sp. nov., isolated from freshwater of a large wetland in Korea.</title>
        <authorList>
            <person name="Baik K.S."/>
            <person name="Hwang Y.M."/>
            <person name="Choi J.S."/>
            <person name="Kwon J."/>
            <person name="Seong C.N."/>
        </authorList>
    </citation>
    <scope>NUCLEOTIDE SEQUENCE [LARGE SCALE GENOMIC DNA]</scope>
    <source>
        <strain evidence="2 3">04SU4-P</strain>
    </source>
</reference>
<proteinExistence type="predicted"/>
<dbReference type="PANTHER" id="PTHR39168">
    <property type="entry name" value="TRANSCRIPTIONAL REGULATOR-RELATED"/>
    <property type="match status" value="1"/>
</dbReference>
<keyword evidence="3" id="KW-1185">Reference proteome</keyword>
<protein>
    <submittedName>
        <fullName evidence="2">Helix-turn-helix transcriptional regulator</fullName>
    </submittedName>
</protein>
<dbReference type="PANTHER" id="PTHR39168:SF1">
    <property type="entry name" value="TRANSCRIPTIONAL REGULATORY PROTEIN"/>
    <property type="match status" value="1"/>
</dbReference>
<comment type="caution">
    <text evidence="2">The sequence shown here is derived from an EMBL/GenBank/DDBJ whole genome shotgun (WGS) entry which is preliminary data.</text>
</comment>
<dbReference type="InterPro" id="IPR052543">
    <property type="entry name" value="HTH_Metal-responsive_Reg"/>
</dbReference>
<dbReference type="Gene3D" id="1.10.10.10">
    <property type="entry name" value="Winged helix-like DNA-binding domain superfamily/Winged helix DNA-binding domain"/>
    <property type="match status" value="1"/>
</dbReference>
<dbReference type="RefSeq" id="WP_320500831.1">
    <property type="nucleotide sequence ID" value="NZ_JAXCLX010000001.1"/>
</dbReference>
<gene>
    <name evidence="2" type="ORF">SMD31_10745</name>
</gene>
<evidence type="ECO:0000313" key="3">
    <source>
        <dbReference type="Proteomes" id="UP001271769"/>
    </source>
</evidence>
<dbReference type="CDD" id="cd00090">
    <property type="entry name" value="HTH_ARSR"/>
    <property type="match status" value="1"/>
</dbReference>
<dbReference type="Pfam" id="PF12840">
    <property type="entry name" value="HTH_20"/>
    <property type="match status" value="1"/>
</dbReference>
<dbReference type="EMBL" id="JAXCLX010000001">
    <property type="protein sequence ID" value="MDY0872405.1"/>
    <property type="molecule type" value="Genomic_DNA"/>
</dbReference>
<dbReference type="InterPro" id="IPR036390">
    <property type="entry name" value="WH_DNA-bd_sf"/>
</dbReference>
<sequence length="231" mass="24799">MTLGANLAEVAALVGDPARANMLAALMDGRALTATELAYVGGISASTASAHLAKLEAAHLLAVVKQGRHRYFRLASPLVSRMLEGIMTFAAIGGPPRYRPHGPKDAAMHLARTCYDHLAGRLGVALADAMVARGYVILTEDAGELTRQGEKALQEIGLAVTSLQQSHRRVFCRPCLDWSERRPHLAGTIGAALAHHCFEKHWIEPIRDSRAVRITPGGQVALRQSFGVDLS</sequence>
<dbReference type="SUPFAM" id="SSF46785">
    <property type="entry name" value="Winged helix' DNA-binding domain"/>
    <property type="match status" value="1"/>
</dbReference>
<organism evidence="2 3">
    <name type="scientific">Dongia rigui</name>
    <dbReference type="NCBI Taxonomy" id="940149"/>
    <lineage>
        <taxon>Bacteria</taxon>
        <taxon>Pseudomonadati</taxon>
        <taxon>Pseudomonadota</taxon>
        <taxon>Alphaproteobacteria</taxon>
        <taxon>Rhodospirillales</taxon>
        <taxon>Dongiaceae</taxon>
        <taxon>Dongia</taxon>
    </lineage>
</organism>
<evidence type="ECO:0000259" key="1">
    <source>
        <dbReference type="PROSITE" id="PS50987"/>
    </source>
</evidence>
<dbReference type="SMART" id="SM00418">
    <property type="entry name" value="HTH_ARSR"/>
    <property type="match status" value="1"/>
</dbReference>
<evidence type="ECO:0000313" key="2">
    <source>
        <dbReference type="EMBL" id="MDY0872405.1"/>
    </source>
</evidence>
<dbReference type="PROSITE" id="PS50987">
    <property type="entry name" value="HTH_ARSR_2"/>
    <property type="match status" value="1"/>
</dbReference>
<dbReference type="InterPro" id="IPR036388">
    <property type="entry name" value="WH-like_DNA-bd_sf"/>
</dbReference>